<dbReference type="EMBL" id="JARQZJ010000062">
    <property type="protein sequence ID" value="KAK9879758.1"/>
    <property type="molecule type" value="Genomic_DNA"/>
</dbReference>
<reference evidence="1 2" key="1">
    <citation type="submission" date="2023-03" db="EMBL/GenBank/DDBJ databases">
        <title>Genome insight into feeding habits of ladybird beetles.</title>
        <authorList>
            <person name="Li H.-S."/>
            <person name="Huang Y.-H."/>
            <person name="Pang H."/>
        </authorList>
    </citation>
    <scope>NUCLEOTIDE SEQUENCE [LARGE SCALE GENOMIC DNA]</scope>
    <source>
        <strain evidence="1">SYSU_2023b</strain>
        <tissue evidence="1">Whole body</tissue>
    </source>
</reference>
<evidence type="ECO:0000313" key="1">
    <source>
        <dbReference type="EMBL" id="KAK9879758.1"/>
    </source>
</evidence>
<comment type="caution">
    <text evidence="1">The sequence shown here is derived from an EMBL/GenBank/DDBJ whole genome shotgun (WGS) entry which is preliminary data.</text>
</comment>
<keyword evidence="2" id="KW-1185">Reference proteome</keyword>
<dbReference type="GO" id="GO:0031012">
    <property type="term" value="C:extracellular matrix"/>
    <property type="evidence" value="ECO:0007669"/>
    <property type="project" value="TreeGrafter"/>
</dbReference>
<evidence type="ECO:0000313" key="2">
    <source>
        <dbReference type="Proteomes" id="UP001431783"/>
    </source>
</evidence>
<dbReference type="GO" id="GO:0007508">
    <property type="term" value="P:larval heart development"/>
    <property type="evidence" value="ECO:0007669"/>
    <property type="project" value="TreeGrafter"/>
</dbReference>
<gene>
    <name evidence="1" type="ORF">WA026_006820</name>
</gene>
<protein>
    <recommendedName>
        <fullName evidence="3">RNA-directed DNA polymerase from mobile element jockey</fullName>
    </recommendedName>
</protein>
<dbReference type="PANTHER" id="PTHR33395">
    <property type="entry name" value="TRANSCRIPTASE, PUTATIVE-RELATED-RELATED"/>
    <property type="match status" value="1"/>
</dbReference>
<dbReference type="GO" id="GO:0061343">
    <property type="term" value="P:cell adhesion involved in heart morphogenesis"/>
    <property type="evidence" value="ECO:0007669"/>
    <property type="project" value="TreeGrafter"/>
</dbReference>
<organism evidence="1 2">
    <name type="scientific">Henosepilachna vigintioctopunctata</name>
    <dbReference type="NCBI Taxonomy" id="420089"/>
    <lineage>
        <taxon>Eukaryota</taxon>
        <taxon>Metazoa</taxon>
        <taxon>Ecdysozoa</taxon>
        <taxon>Arthropoda</taxon>
        <taxon>Hexapoda</taxon>
        <taxon>Insecta</taxon>
        <taxon>Pterygota</taxon>
        <taxon>Neoptera</taxon>
        <taxon>Endopterygota</taxon>
        <taxon>Coleoptera</taxon>
        <taxon>Polyphaga</taxon>
        <taxon>Cucujiformia</taxon>
        <taxon>Coccinelloidea</taxon>
        <taxon>Coccinellidae</taxon>
        <taxon>Epilachninae</taxon>
        <taxon>Epilachnini</taxon>
        <taxon>Henosepilachna</taxon>
    </lineage>
</organism>
<dbReference type="PANTHER" id="PTHR33395:SF22">
    <property type="entry name" value="REVERSE TRANSCRIPTASE DOMAIN-CONTAINING PROTEIN"/>
    <property type="match status" value="1"/>
</dbReference>
<dbReference type="Proteomes" id="UP001431783">
    <property type="component" value="Unassembled WGS sequence"/>
</dbReference>
<dbReference type="AlphaFoldDB" id="A0AAW1UAU0"/>
<evidence type="ECO:0008006" key="3">
    <source>
        <dbReference type="Google" id="ProtNLM"/>
    </source>
</evidence>
<name>A0AAW1UAU0_9CUCU</name>
<accession>A0AAW1UAU0</accession>
<sequence>MNKFCRLNSFDVNKGPGPDKIPSLLLRKCSSSLALPLHIVFNRSISSGRFPSFWKTSYIKPVLKSGSRADISNCRPISILGAKLKLFELLVYDNIKFKVAHKICSQ</sequence>
<proteinExistence type="predicted"/>